<dbReference type="EMBL" id="CP065031">
    <property type="protein sequence ID" value="QPK23226.1"/>
    <property type="molecule type" value="Genomic_DNA"/>
</dbReference>
<evidence type="ECO:0000313" key="1">
    <source>
        <dbReference type="EMBL" id="MBN3108464.1"/>
    </source>
</evidence>
<name>A0A3S1FIU0_9GAMM</name>
<protein>
    <submittedName>
        <fullName evidence="2">HsdR</fullName>
    </submittedName>
</protein>
<dbReference type="RefSeq" id="WP_119871483.1">
    <property type="nucleotide sequence ID" value="NZ_BSWF01000004.1"/>
</dbReference>
<dbReference type="AlphaFoldDB" id="A0A3S1FIU0"/>
<organism evidence="2 3">
    <name type="scientific">Pectobacterium brasiliense</name>
    <dbReference type="NCBI Taxonomy" id="180957"/>
    <lineage>
        <taxon>Bacteria</taxon>
        <taxon>Pseudomonadati</taxon>
        <taxon>Pseudomonadota</taxon>
        <taxon>Gammaproteobacteria</taxon>
        <taxon>Enterobacterales</taxon>
        <taxon>Pectobacteriaceae</taxon>
        <taxon>Pectobacterium</taxon>
    </lineage>
</organism>
<evidence type="ECO:0000313" key="2">
    <source>
        <dbReference type="EMBL" id="QPK23226.1"/>
    </source>
</evidence>
<evidence type="ECO:0000313" key="3">
    <source>
        <dbReference type="Proteomes" id="UP000269351"/>
    </source>
</evidence>
<proteinExistence type="predicted"/>
<sequence>MNIQRLRTGSLELSPEVRGLLDNGMNFLQKAQEEFPTSPTHSIVSFWTAVELLLKVPLAHEHWSLVCSGRKIIRAKYRSGDFQSITFAEACERLNDVLEKPLPSATLKAFDKIRQHRNRVVHFYHSAFTDEEKTQLLVEQADAWFALNRLMREDWKSIFEGALGHYLTGQETRLLIKNTYYADIKFTQVKPEIKKHQKKGGKVTDCYRCSKSAALEKEVFEINGYSIKTSSCLVCNSLQDGVVEFSCPECNKPQTLKPWDDAHFECTKCKHSVSRYELLDTSSCSPDEYHYAPTPAGCSECDTDRSVCELGEGYFCTHCFSFFESIGQCEYCGHHSTDVNEFSAMTGCNFCEGHPETWDDDDD</sequence>
<gene>
    <name evidence="2" type="ORF">F126LOC_016500</name>
    <name evidence="1" type="ORF">H4F48_20595</name>
</gene>
<accession>A0A3S1FIU0</accession>
<dbReference type="Proteomes" id="UP000762586">
    <property type="component" value="Unassembled WGS sequence"/>
</dbReference>
<dbReference type="Proteomes" id="UP000269351">
    <property type="component" value="Chromosome"/>
</dbReference>
<reference evidence="2 3" key="2">
    <citation type="submission" date="2020-11" db="EMBL/GenBank/DDBJ databases">
        <title>Complete genome sequence of Pectobacterium brasiliense strain F126.</title>
        <authorList>
            <person name="Miroshnikov K."/>
            <person name="Vo T.N.H."/>
            <person name="Khodykina M.V."/>
            <person name="Kabanova A.P."/>
            <person name="Shneider M."/>
            <person name="Korzhenkov A."/>
            <person name="Toschakov S.V."/>
            <person name="Miroshnikov K.A."/>
            <person name="Ignatov A.N."/>
            <person name="Mikhailova Y.V."/>
            <person name="Shelenkov A."/>
            <person name="Yanushevich Y.G."/>
            <person name="Evseev P.V."/>
        </authorList>
    </citation>
    <scope>NUCLEOTIDE SEQUENCE [LARGE SCALE GENOMIC DNA]</scope>
    <source>
        <strain evidence="2 3">F126</strain>
    </source>
</reference>
<reference evidence="1 4" key="1">
    <citation type="submission" date="2020-07" db="EMBL/GenBank/DDBJ databases">
        <title>A pangenomic view of the genus Pectobacterium provides insights into genome organization, phylogeny, and virulence.</title>
        <authorList>
            <person name="Jonkheer E."/>
            <person name="Brankovics B."/>
            <person name="Houwers I."/>
            <person name="Van Der Wolf J."/>
            <person name="Bonants P."/>
            <person name="Vreeburg R."/>
            <person name="Bollema R."/>
            <person name="De Haan J."/>
            <person name="Berke L."/>
            <person name="De Ridder D."/>
            <person name="Smit S."/>
            <person name="Van Der Lee T.A.J."/>
        </authorList>
    </citation>
    <scope>NUCLEOTIDE SEQUENCE [LARGE SCALE GENOMIC DNA]</scope>
    <source>
        <strain evidence="1 4">NAK:384</strain>
    </source>
</reference>
<keyword evidence="4" id="KW-1185">Reference proteome</keyword>
<evidence type="ECO:0000313" key="4">
    <source>
        <dbReference type="Proteomes" id="UP000762586"/>
    </source>
</evidence>
<dbReference type="EMBL" id="JACGET010000030">
    <property type="protein sequence ID" value="MBN3108464.1"/>
    <property type="molecule type" value="Genomic_DNA"/>
</dbReference>